<sequence>MKDYLYNFAKVGTQKVSETATKTASVIQKTVEERVTLVGDFQKEQNKFIQEKHSKRSEAAVPPWVGYNEEKQMKEQILALSQDKRNFLRNPPAGVQFNFDFNTSYPIAMATLQEDPNLQKMRFALVPSKIAEEHFWKNYFYRVSLIKQSSQLTSLAASSGSETKSEQASRSGSDSESSKQDQEEKKIADMDAPEDDIGGDLPVDSPGDGEFISDDFQSVLDKEDVMKGMEQLGMDSKDTDVTDDDQVPEWEKELQQELSDYEVVADAAVGDEEWEQEINDMLEAEAAAEKS</sequence>
<dbReference type="SUPFAM" id="SSF140383">
    <property type="entry name" value="BSD domain-like"/>
    <property type="match status" value="1"/>
</dbReference>
<dbReference type="GO" id="GO:0038203">
    <property type="term" value="P:TORC2 signaling"/>
    <property type="evidence" value="ECO:0007669"/>
    <property type="project" value="TreeGrafter"/>
</dbReference>
<dbReference type="GO" id="GO:0045202">
    <property type="term" value="C:synapse"/>
    <property type="evidence" value="ECO:0007669"/>
    <property type="project" value="TreeGrafter"/>
</dbReference>
<dbReference type="Proteomes" id="UP001152320">
    <property type="component" value="Chromosome 16"/>
</dbReference>
<feature type="compositionally biased region" description="Low complexity" evidence="1">
    <location>
        <begin position="157"/>
        <end position="175"/>
    </location>
</feature>
<dbReference type="PANTHER" id="PTHR16019">
    <property type="entry name" value="SYNAPSE-ASSOCIATED PROTEIN"/>
    <property type="match status" value="1"/>
</dbReference>
<gene>
    <name evidence="3" type="ORF">HOLleu_31702</name>
</gene>
<evidence type="ECO:0000313" key="4">
    <source>
        <dbReference type="Proteomes" id="UP001152320"/>
    </source>
</evidence>
<dbReference type="InterPro" id="IPR005607">
    <property type="entry name" value="BSD_dom"/>
</dbReference>
<comment type="caution">
    <text evidence="3">The sequence shown here is derived from an EMBL/GenBank/DDBJ whole genome shotgun (WGS) entry which is preliminary data.</text>
</comment>
<proteinExistence type="predicted"/>
<feature type="compositionally biased region" description="Basic and acidic residues" evidence="1">
    <location>
        <begin position="176"/>
        <end position="189"/>
    </location>
</feature>
<dbReference type="AlphaFoldDB" id="A0A9Q0YQK9"/>
<name>A0A9Q0YQK9_HOLLE</name>
<accession>A0A9Q0YQK9</accession>
<dbReference type="GO" id="GO:0005634">
    <property type="term" value="C:nucleus"/>
    <property type="evidence" value="ECO:0007669"/>
    <property type="project" value="TreeGrafter"/>
</dbReference>
<feature type="domain" description="BSD" evidence="2">
    <location>
        <begin position="95"/>
        <end position="147"/>
    </location>
</feature>
<evidence type="ECO:0000259" key="2">
    <source>
        <dbReference type="PROSITE" id="PS50858"/>
    </source>
</evidence>
<dbReference type="PROSITE" id="PS50858">
    <property type="entry name" value="BSD"/>
    <property type="match status" value="1"/>
</dbReference>
<dbReference type="GO" id="GO:0048172">
    <property type="term" value="P:regulation of short-term neuronal synaptic plasticity"/>
    <property type="evidence" value="ECO:0007669"/>
    <property type="project" value="TreeGrafter"/>
</dbReference>
<dbReference type="InterPro" id="IPR051494">
    <property type="entry name" value="BSD_domain-containing"/>
</dbReference>
<organism evidence="3 4">
    <name type="scientific">Holothuria leucospilota</name>
    <name type="common">Black long sea cucumber</name>
    <name type="synonym">Mertensiothuria leucospilota</name>
    <dbReference type="NCBI Taxonomy" id="206669"/>
    <lineage>
        <taxon>Eukaryota</taxon>
        <taxon>Metazoa</taxon>
        <taxon>Echinodermata</taxon>
        <taxon>Eleutherozoa</taxon>
        <taxon>Echinozoa</taxon>
        <taxon>Holothuroidea</taxon>
        <taxon>Aspidochirotacea</taxon>
        <taxon>Aspidochirotida</taxon>
        <taxon>Holothuriidae</taxon>
        <taxon>Holothuria</taxon>
    </lineage>
</organism>
<dbReference type="SMART" id="SM00751">
    <property type="entry name" value="BSD"/>
    <property type="match status" value="1"/>
</dbReference>
<feature type="region of interest" description="Disordered" evidence="1">
    <location>
        <begin position="157"/>
        <end position="244"/>
    </location>
</feature>
<evidence type="ECO:0000313" key="3">
    <source>
        <dbReference type="EMBL" id="KAJ8026770.1"/>
    </source>
</evidence>
<dbReference type="OrthoDB" id="47923at2759"/>
<reference evidence="3" key="1">
    <citation type="submission" date="2021-10" db="EMBL/GenBank/DDBJ databases">
        <title>Tropical sea cucumber genome reveals ecological adaptation and Cuvierian tubules defense mechanism.</title>
        <authorList>
            <person name="Chen T."/>
        </authorList>
    </citation>
    <scope>NUCLEOTIDE SEQUENCE</scope>
    <source>
        <strain evidence="3">Nanhai2018</strain>
        <tissue evidence="3">Muscle</tissue>
    </source>
</reference>
<dbReference type="EMBL" id="JAIZAY010000016">
    <property type="protein sequence ID" value="KAJ8026770.1"/>
    <property type="molecule type" value="Genomic_DNA"/>
</dbReference>
<dbReference type="GO" id="GO:0005794">
    <property type="term" value="C:Golgi apparatus"/>
    <property type="evidence" value="ECO:0007669"/>
    <property type="project" value="TreeGrafter"/>
</dbReference>
<protein>
    <submittedName>
        <fullName evidence="3">Synapse-associated protein 1</fullName>
    </submittedName>
</protein>
<dbReference type="Gene3D" id="1.10.3970.10">
    <property type="entry name" value="BSD domain"/>
    <property type="match status" value="1"/>
</dbReference>
<keyword evidence="4" id="KW-1185">Reference proteome</keyword>
<dbReference type="InterPro" id="IPR035925">
    <property type="entry name" value="BSD_dom_sf"/>
</dbReference>
<evidence type="ECO:0000256" key="1">
    <source>
        <dbReference type="SAM" id="MobiDB-lite"/>
    </source>
</evidence>
<dbReference type="PANTHER" id="PTHR16019:SF6">
    <property type="entry name" value="SYNAPSE-ASSOCIATED PROTEIN 1"/>
    <property type="match status" value="1"/>
</dbReference>
<dbReference type="Pfam" id="PF03909">
    <property type="entry name" value="BSD"/>
    <property type="match status" value="1"/>
</dbReference>